<dbReference type="EMBL" id="JAIZAY010000003">
    <property type="protein sequence ID" value="KAJ8045451.1"/>
    <property type="molecule type" value="Genomic_DNA"/>
</dbReference>
<gene>
    <name evidence="1" type="ORF">HOLleu_08464</name>
</gene>
<organism evidence="1 2">
    <name type="scientific">Holothuria leucospilota</name>
    <name type="common">Black long sea cucumber</name>
    <name type="synonym">Mertensiothuria leucospilota</name>
    <dbReference type="NCBI Taxonomy" id="206669"/>
    <lineage>
        <taxon>Eukaryota</taxon>
        <taxon>Metazoa</taxon>
        <taxon>Echinodermata</taxon>
        <taxon>Eleutherozoa</taxon>
        <taxon>Echinozoa</taxon>
        <taxon>Holothuroidea</taxon>
        <taxon>Aspidochirotacea</taxon>
        <taxon>Aspidochirotida</taxon>
        <taxon>Holothuriidae</taxon>
        <taxon>Holothuria</taxon>
    </lineage>
</organism>
<keyword evidence="2" id="KW-1185">Reference proteome</keyword>
<dbReference type="AlphaFoldDB" id="A0A9Q1HHT8"/>
<evidence type="ECO:0000313" key="1">
    <source>
        <dbReference type="EMBL" id="KAJ8045451.1"/>
    </source>
</evidence>
<evidence type="ECO:0000313" key="2">
    <source>
        <dbReference type="Proteomes" id="UP001152320"/>
    </source>
</evidence>
<reference evidence="1" key="1">
    <citation type="submission" date="2021-10" db="EMBL/GenBank/DDBJ databases">
        <title>Tropical sea cucumber genome reveals ecological adaptation and Cuvierian tubules defense mechanism.</title>
        <authorList>
            <person name="Chen T."/>
        </authorList>
    </citation>
    <scope>NUCLEOTIDE SEQUENCE</scope>
    <source>
        <strain evidence="1">Nanhai2018</strain>
        <tissue evidence="1">Muscle</tissue>
    </source>
</reference>
<dbReference type="Proteomes" id="UP001152320">
    <property type="component" value="Chromosome 3"/>
</dbReference>
<comment type="caution">
    <text evidence="1">The sequence shown here is derived from an EMBL/GenBank/DDBJ whole genome shotgun (WGS) entry which is preliminary data.</text>
</comment>
<name>A0A9Q1HHT8_HOLLE</name>
<sequence>MGEVKGKRSFVITDGRNPTKRDLSQRWLHDIGTGHTVDNLTFRRHKVMCFDHFPGTALRRKT</sequence>
<proteinExistence type="predicted"/>
<protein>
    <submittedName>
        <fullName evidence="1">Uncharacterized protein</fullName>
    </submittedName>
</protein>
<accession>A0A9Q1HHT8</accession>